<organism evidence="2 3">
    <name type="scientific">Stephania japonica</name>
    <dbReference type="NCBI Taxonomy" id="461633"/>
    <lineage>
        <taxon>Eukaryota</taxon>
        <taxon>Viridiplantae</taxon>
        <taxon>Streptophyta</taxon>
        <taxon>Embryophyta</taxon>
        <taxon>Tracheophyta</taxon>
        <taxon>Spermatophyta</taxon>
        <taxon>Magnoliopsida</taxon>
        <taxon>Ranunculales</taxon>
        <taxon>Menispermaceae</taxon>
        <taxon>Menispermoideae</taxon>
        <taxon>Cissampelideae</taxon>
        <taxon>Stephania</taxon>
    </lineage>
</organism>
<dbReference type="EMBL" id="JBBNAE010000002">
    <property type="protein sequence ID" value="KAK9144992.1"/>
    <property type="molecule type" value="Genomic_DNA"/>
</dbReference>
<dbReference type="InterPro" id="IPR000719">
    <property type="entry name" value="Prot_kinase_dom"/>
</dbReference>
<dbReference type="PANTHER" id="PTHR45631">
    <property type="entry name" value="OS07G0107800 PROTEIN-RELATED"/>
    <property type="match status" value="1"/>
</dbReference>
<comment type="caution">
    <text evidence="2">The sequence shown here is derived from an EMBL/GenBank/DDBJ whole genome shotgun (WGS) entry which is preliminary data.</text>
</comment>
<evidence type="ECO:0000313" key="3">
    <source>
        <dbReference type="Proteomes" id="UP001417504"/>
    </source>
</evidence>
<protein>
    <recommendedName>
        <fullName evidence="1">Protein kinase domain-containing protein</fullName>
    </recommendedName>
</protein>
<dbReference type="SUPFAM" id="SSF56112">
    <property type="entry name" value="Protein kinase-like (PK-like)"/>
    <property type="match status" value="1"/>
</dbReference>
<sequence length="265" mass="29619">MYLINGKKQFDKFDILGNDAATNYRELVFSRISQMKLLTCQWLRARNPPWVPSRNAHEIFQVFNLVQGTHQADLDKAVELRNELASRNPENGALASWSGDPCLPLQWEGLQCEPISDKSFIIVSMVSTGQIHNSCCENDQQILVYPFMSNGSLQDRLYGEASKRKVLDWPTRISIALGLFYLHTFAGRGVIHRDVKSSNILLDHSMCAKVADFGFSKYAPQEGDSGVSLEVRGTAGYLDPELILRVGSPVTAASSFAIHGRSTWH</sequence>
<proteinExistence type="predicted"/>
<dbReference type="GO" id="GO:0005524">
    <property type="term" value="F:ATP binding"/>
    <property type="evidence" value="ECO:0007669"/>
    <property type="project" value="InterPro"/>
</dbReference>
<dbReference type="PANTHER" id="PTHR45631:SF27">
    <property type="entry name" value="PROTEIN KINASE DOMAIN-CONTAINING PROTEIN"/>
    <property type="match status" value="1"/>
</dbReference>
<dbReference type="InterPro" id="IPR008271">
    <property type="entry name" value="Ser/Thr_kinase_AS"/>
</dbReference>
<evidence type="ECO:0000259" key="1">
    <source>
        <dbReference type="PROSITE" id="PS50011"/>
    </source>
</evidence>
<dbReference type="PROSITE" id="PS00108">
    <property type="entry name" value="PROTEIN_KINASE_ST"/>
    <property type="match status" value="1"/>
</dbReference>
<dbReference type="InterPro" id="IPR011009">
    <property type="entry name" value="Kinase-like_dom_sf"/>
</dbReference>
<name>A0AAP0K5B8_9MAGN</name>
<feature type="domain" description="Protein kinase" evidence="1">
    <location>
        <begin position="10"/>
        <end position="265"/>
    </location>
</feature>
<keyword evidence="3" id="KW-1185">Reference proteome</keyword>
<reference evidence="2 3" key="1">
    <citation type="submission" date="2024-01" db="EMBL/GenBank/DDBJ databases">
        <title>Genome assemblies of Stephania.</title>
        <authorList>
            <person name="Yang L."/>
        </authorList>
    </citation>
    <scope>NUCLEOTIDE SEQUENCE [LARGE SCALE GENOMIC DNA]</scope>
    <source>
        <strain evidence="2">QJT</strain>
        <tissue evidence="2">Leaf</tissue>
    </source>
</reference>
<dbReference type="PROSITE" id="PS50011">
    <property type="entry name" value="PROTEIN_KINASE_DOM"/>
    <property type="match status" value="1"/>
</dbReference>
<accession>A0AAP0K5B8</accession>
<dbReference type="AlphaFoldDB" id="A0AAP0K5B8"/>
<gene>
    <name evidence="2" type="ORF">Sjap_004895</name>
</gene>
<dbReference type="Pfam" id="PF00069">
    <property type="entry name" value="Pkinase"/>
    <property type="match status" value="1"/>
</dbReference>
<dbReference type="Proteomes" id="UP001417504">
    <property type="component" value="Unassembled WGS sequence"/>
</dbReference>
<dbReference type="GO" id="GO:0004672">
    <property type="term" value="F:protein kinase activity"/>
    <property type="evidence" value="ECO:0007669"/>
    <property type="project" value="InterPro"/>
</dbReference>
<dbReference type="Gene3D" id="1.10.510.10">
    <property type="entry name" value="Transferase(Phosphotransferase) domain 1"/>
    <property type="match status" value="1"/>
</dbReference>
<evidence type="ECO:0000313" key="2">
    <source>
        <dbReference type="EMBL" id="KAK9144992.1"/>
    </source>
</evidence>